<proteinExistence type="predicted"/>
<evidence type="ECO:0000313" key="17">
    <source>
        <dbReference type="Proteomes" id="UP000823660"/>
    </source>
</evidence>
<dbReference type="FunFam" id="3.30.565.10:FF:000037">
    <property type="entry name" value="Hybrid sensor histidine kinase/response regulator"/>
    <property type="match status" value="1"/>
</dbReference>
<dbReference type="Pfam" id="PF00072">
    <property type="entry name" value="Response_reg"/>
    <property type="match status" value="1"/>
</dbReference>
<feature type="domain" description="Histidine kinase" evidence="14">
    <location>
        <begin position="810"/>
        <end position="1027"/>
    </location>
</feature>
<evidence type="ECO:0000256" key="7">
    <source>
        <dbReference type="ARBA" id="ARBA00022840"/>
    </source>
</evidence>
<evidence type="ECO:0000259" key="15">
    <source>
        <dbReference type="PROSITE" id="PS50110"/>
    </source>
</evidence>
<dbReference type="CDD" id="cd00082">
    <property type="entry name" value="HisKA"/>
    <property type="match status" value="1"/>
</dbReference>
<dbReference type="InterPro" id="IPR003661">
    <property type="entry name" value="HisK_dim/P_dom"/>
</dbReference>
<dbReference type="Proteomes" id="UP000823660">
    <property type="component" value="Unassembled WGS sequence"/>
</dbReference>
<keyword evidence="4" id="KW-0808">Transferase</keyword>
<dbReference type="Gene3D" id="2.60.40.10">
    <property type="entry name" value="Immunoglobulins"/>
    <property type="match status" value="1"/>
</dbReference>
<gene>
    <name evidence="16" type="ORF">IAB99_10265</name>
</gene>
<keyword evidence="8" id="KW-0902">Two-component regulatory system</keyword>
<organism evidence="16 17">
    <name type="scientific">Candidatus Cryptobacteroides faecipullorum</name>
    <dbReference type="NCBI Taxonomy" id="2840764"/>
    <lineage>
        <taxon>Bacteria</taxon>
        <taxon>Pseudomonadati</taxon>
        <taxon>Bacteroidota</taxon>
        <taxon>Bacteroidia</taxon>
        <taxon>Bacteroidales</taxon>
        <taxon>Candidatus Cryptobacteroides</taxon>
    </lineage>
</organism>
<dbReference type="Gene3D" id="1.10.10.60">
    <property type="entry name" value="Homeodomain-like"/>
    <property type="match status" value="2"/>
</dbReference>
<keyword evidence="5" id="KW-0547">Nucleotide-binding</keyword>
<evidence type="ECO:0000256" key="6">
    <source>
        <dbReference type="ARBA" id="ARBA00022777"/>
    </source>
</evidence>
<dbReference type="SMART" id="SM00448">
    <property type="entry name" value="REC"/>
    <property type="match status" value="1"/>
</dbReference>
<evidence type="ECO:0000256" key="3">
    <source>
        <dbReference type="ARBA" id="ARBA00022553"/>
    </source>
</evidence>
<dbReference type="InterPro" id="IPR001789">
    <property type="entry name" value="Sig_transdc_resp-reg_receiver"/>
</dbReference>
<reference evidence="16" key="2">
    <citation type="journal article" date="2021" name="PeerJ">
        <title>Extensive microbial diversity within the chicken gut microbiome revealed by metagenomics and culture.</title>
        <authorList>
            <person name="Gilroy R."/>
            <person name="Ravi A."/>
            <person name="Getino M."/>
            <person name="Pursley I."/>
            <person name="Horton D.L."/>
            <person name="Alikhan N.F."/>
            <person name="Baker D."/>
            <person name="Gharbi K."/>
            <person name="Hall N."/>
            <person name="Watson M."/>
            <person name="Adriaenssens E.M."/>
            <person name="Foster-Nyarko E."/>
            <person name="Jarju S."/>
            <person name="Secka A."/>
            <person name="Antonio M."/>
            <person name="Oren A."/>
            <person name="Chaudhuri R.R."/>
            <person name="La Ragione R."/>
            <person name="Hildebrand F."/>
            <person name="Pallen M.J."/>
        </authorList>
    </citation>
    <scope>NUCLEOTIDE SEQUENCE</scope>
    <source>
        <strain evidence="16">B1-15692</strain>
    </source>
</reference>
<dbReference type="Gene3D" id="1.10.287.130">
    <property type="match status" value="1"/>
</dbReference>
<dbReference type="InterPro" id="IPR004358">
    <property type="entry name" value="Sig_transdc_His_kin-like_C"/>
</dbReference>
<keyword evidence="12" id="KW-1133">Transmembrane helix</keyword>
<dbReference type="PROSITE" id="PS50110">
    <property type="entry name" value="RESPONSE_REGULATORY"/>
    <property type="match status" value="1"/>
</dbReference>
<evidence type="ECO:0000259" key="13">
    <source>
        <dbReference type="PROSITE" id="PS01124"/>
    </source>
</evidence>
<dbReference type="PANTHER" id="PTHR43547:SF2">
    <property type="entry name" value="HYBRID SIGNAL TRANSDUCTION HISTIDINE KINASE C"/>
    <property type="match status" value="1"/>
</dbReference>
<accession>A0A9D9NC64</accession>
<evidence type="ECO:0000256" key="9">
    <source>
        <dbReference type="ARBA" id="ARBA00023015"/>
    </source>
</evidence>
<dbReference type="SUPFAM" id="SSF47384">
    <property type="entry name" value="Homodimeric domain of signal transducing histidine kinase"/>
    <property type="match status" value="1"/>
</dbReference>
<protein>
    <recommendedName>
        <fullName evidence="2">histidine kinase</fullName>
        <ecNumber evidence="2">2.7.13.3</ecNumber>
    </recommendedName>
</protein>
<reference evidence="16" key="1">
    <citation type="submission" date="2020-10" db="EMBL/GenBank/DDBJ databases">
        <authorList>
            <person name="Gilroy R."/>
        </authorList>
    </citation>
    <scope>NUCLEOTIDE SEQUENCE</scope>
    <source>
        <strain evidence="16">B1-15692</strain>
    </source>
</reference>
<dbReference type="PROSITE" id="PS01124">
    <property type="entry name" value="HTH_ARAC_FAMILY_2"/>
    <property type="match status" value="1"/>
</dbReference>
<keyword evidence="12" id="KW-0472">Membrane</keyword>
<dbReference type="PANTHER" id="PTHR43547">
    <property type="entry name" value="TWO-COMPONENT HISTIDINE KINASE"/>
    <property type="match status" value="1"/>
</dbReference>
<keyword evidence="12" id="KW-0812">Transmembrane</keyword>
<dbReference type="PRINTS" id="PR00344">
    <property type="entry name" value="BCTRLSENSOR"/>
</dbReference>
<evidence type="ECO:0000256" key="11">
    <source>
        <dbReference type="PROSITE-ProRule" id="PRU00169"/>
    </source>
</evidence>
<dbReference type="Pfam" id="PF02518">
    <property type="entry name" value="HATPase_c"/>
    <property type="match status" value="1"/>
</dbReference>
<dbReference type="SUPFAM" id="SSF52172">
    <property type="entry name" value="CheY-like"/>
    <property type="match status" value="1"/>
</dbReference>
<feature type="modified residue" description="4-aspartylphosphate" evidence="11">
    <location>
        <position position="1095"/>
    </location>
</feature>
<name>A0A9D9NC64_9BACT</name>
<dbReference type="InterPro" id="IPR003594">
    <property type="entry name" value="HATPase_dom"/>
</dbReference>
<evidence type="ECO:0000313" key="16">
    <source>
        <dbReference type="EMBL" id="MBO8468121.1"/>
    </source>
</evidence>
<dbReference type="InterPro" id="IPR036890">
    <property type="entry name" value="HATPase_C_sf"/>
</dbReference>
<comment type="caution">
    <text evidence="16">The sequence shown here is derived from an EMBL/GenBank/DDBJ whole genome shotgun (WGS) entry which is preliminary data.</text>
</comment>
<dbReference type="SMART" id="SM00387">
    <property type="entry name" value="HATPase_c"/>
    <property type="match status" value="1"/>
</dbReference>
<dbReference type="InterPro" id="IPR011110">
    <property type="entry name" value="Reg_prop"/>
</dbReference>
<dbReference type="InterPro" id="IPR011006">
    <property type="entry name" value="CheY-like_superfamily"/>
</dbReference>
<dbReference type="SUPFAM" id="SSF46689">
    <property type="entry name" value="Homeodomain-like"/>
    <property type="match status" value="1"/>
</dbReference>
<evidence type="ECO:0000256" key="1">
    <source>
        <dbReference type="ARBA" id="ARBA00000085"/>
    </source>
</evidence>
<dbReference type="Gene3D" id="3.40.50.2300">
    <property type="match status" value="1"/>
</dbReference>
<sequence>MGMIFLLSALLTAISSFEPGGASKINYLEFDRLTVDIEASVVNSLAQDSSGMMWICTNKGLYSYDGYSIYPYNRAGYESRVQIQCAEFIGDELWMGTDRGVLVYDIRAGAYIPGPYTDMEKEAVRAICHSGDSVYMGYSSGMASYSLSEGVLSWTDVTDGSGHRLGVYAIVESDGILYLGTFNGLYFFDSSGQVKKAGLPDSSLFVYSICKDSARGCLWLGTQKGLWCYRPGEDSIVPVGNIRHQVINEVILDRDGTLVLGTDSGLYLYNGTSMRHIWHESGNDASLSDNDIEALFVDRDGNTWVGTHDGLSVARCWNMTEYIPLRKFTDSDKGMIISSMSILKGGDDLWCGGNNGIVRISRKSGETDIFDIYSPTHPLPHNAIHSLYEDSDGDLWAATDGGLLFFDKGLRSFRQTDLEVDSYNVEWCHDVAVGPDGKVWVGTFSSGILVYDKRKLLSGKGGALERIYKEGINCGHQVKQVIPDSSGYVWVLYYDGCGLARLAPEGSVRTFDIAALTKEQTIPTRMIMDGSGHLWAGYGGGVLCVDTSTLAVSVIPFPEGVSDAEILGMAVSDRYLWMSASTGTVWQVDTESRTVEKLPFPLGRYVSICYDSVGEALLMGSVDGFYMAGLPVRQQASIYRRPEFTSFVVNGAAYGQETGKEINIRFSDSIVLDHDENNLTVTFSSMNFTSAATDQYAYMLEPVSRNWVRLEDGINTISLVDVNPGKYRLSVCKVNEKGEPQENQASTLDITIRPAAMLSPAAFLLYAAILAGIVLWIVKYMKMEARLKSAGFEKDVLMKQATSKIEFLTGISHDLKTPLSLITGPVSRILMAPVDVKIKEQLEIVLKNAEKLNALLGRMLDYKREESGDAVLVRSSVDLSDLVGGILARYMPESASRKIKVSFNCRKQHVFYNCDLHKMESVADNLISNAFKYTPDNGDIHISLYVDEYSDKLYFTVTDNGVGIPESELPYIFQRFFQSSVTRDRIKGTGLGLYLVRKYVEVHGGTIEVSSHEGQGTSFIVEFPFREYAVNLHARKDKETKEPKPYRVLVVEDNEELSSFLADFLSETVDVYTAWNGRDGLTLFRRIRPDLVIADMMMPIMDGMEMCGRIRQEKGGQSVPVIMLTAKSDQMTETESIRAGVDCFMPKPFNAEKLKLKVMSLLESRRRQKESVLADSLSSHKEISQISQNEKFLSEVTGIIEENISLPELNVTFLAEKVHVSTKQLARKLKPLTGLTPVDYIKSIRIKQASLMLAQGRFSVAEVMYSVGFTDPSYFAKCFQQEYGCTPSQYLKSNR</sequence>
<dbReference type="InterPro" id="IPR036097">
    <property type="entry name" value="HisK_dim/P_sf"/>
</dbReference>
<dbReference type="GO" id="GO:0005524">
    <property type="term" value="F:ATP binding"/>
    <property type="evidence" value="ECO:0007669"/>
    <property type="project" value="UniProtKB-KW"/>
</dbReference>
<dbReference type="SMART" id="SM00342">
    <property type="entry name" value="HTH_ARAC"/>
    <property type="match status" value="1"/>
</dbReference>
<keyword evidence="9" id="KW-0805">Transcription regulation</keyword>
<feature type="domain" description="Response regulatory" evidence="15">
    <location>
        <begin position="1047"/>
        <end position="1162"/>
    </location>
</feature>
<keyword evidence="6" id="KW-0418">Kinase</keyword>
<evidence type="ECO:0000256" key="12">
    <source>
        <dbReference type="SAM" id="Phobius"/>
    </source>
</evidence>
<dbReference type="PROSITE" id="PS50109">
    <property type="entry name" value="HIS_KIN"/>
    <property type="match status" value="1"/>
</dbReference>
<dbReference type="SMART" id="SM00388">
    <property type="entry name" value="HisKA"/>
    <property type="match status" value="1"/>
</dbReference>
<evidence type="ECO:0000256" key="8">
    <source>
        <dbReference type="ARBA" id="ARBA00023012"/>
    </source>
</evidence>
<dbReference type="Pfam" id="PF07494">
    <property type="entry name" value="Reg_prop"/>
    <property type="match status" value="2"/>
</dbReference>
<evidence type="ECO:0000256" key="10">
    <source>
        <dbReference type="ARBA" id="ARBA00023163"/>
    </source>
</evidence>
<dbReference type="SUPFAM" id="SSF63829">
    <property type="entry name" value="Calcium-dependent phosphotriesterase"/>
    <property type="match status" value="3"/>
</dbReference>
<evidence type="ECO:0000259" key="14">
    <source>
        <dbReference type="PROSITE" id="PS50109"/>
    </source>
</evidence>
<dbReference type="CDD" id="cd00075">
    <property type="entry name" value="HATPase"/>
    <property type="match status" value="1"/>
</dbReference>
<dbReference type="EMBL" id="JADIMH010000072">
    <property type="protein sequence ID" value="MBO8468121.1"/>
    <property type="molecule type" value="Genomic_DNA"/>
</dbReference>
<comment type="catalytic activity">
    <reaction evidence="1">
        <text>ATP + protein L-histidine = ADP + protein N-phospho-L-histidine.</text>
        <dbReference type="EC" id="2.7.13.3"/>
    </reaction>
</comment>
<feature type="transmembrane region" description="Helical" evidence="12">
    <location>
        <begin position="757"/>
        <end position="778"/>
    </location>
</feature>
<dbReference type="InterPro" id="IPR015943">
    <property type="entry name" value="WD40/YVTN_repeat-like_dom_sf"/>
</dbReference>
<feature type="domain" description="HTH araC/xylS-type" evidence="13">
    <location>
        <begin position="1194"/>
        <end position="1293"/>
    </location>
</feature>
<dbReference type="GO" id="GO:0003700">
    <property type="term" value="F:DNA-binding transcription factor activity"/>
    <property type="evidence" value="ECO:0007669"/>
    <property type="project" value="InterPro"/>
</dbReference>
<dbReference type="Gene3D" id="3.30.565.10">
    <property type="entry name" value="Histidine kinase-like ATPase, C-terminal domain"/>
    <property type="match status" value="1"/>
</dbReference>
<dbReference type="EC" id="2.7.13.3" evidence="2"/>
<dbReference type="InterPro" id="IPR018060">
    <property type="entry name" value="HTH_AraC"/>
</dbReference>
<dbReference type="InterPro" id="IPR013783">
    <property type="entry name" value="Ig-like_fold"/>
</dbReference>
<dbReference type="GO" id="GO:0043565">
    <property type="term" value="F:sequence-specific DNA binding"/>
    <property type="evidence" value="ECO:0007669"/>
    <property type="project" value="InterPro"/>
</dbReference>
<dbReference type="GO" id="GO:0000155">
    <property type="term" value="F:phosphorelay sensor kinase activity"/>
    <property type="evidence" value="ECO:0007669"/>
    <property type="project" value="InterPro"/>
</dbReference>
<keyword evidence="10" id="KW-0804">Transcription</keyword>
<keyword evidence="3 11" id="KW-0597">Phosphoprotein</keyword>
<dbReference type="InterPro" id="IPR009057">
    <property type="entry name" value="Homeodomain-like_sf"/>
</dbReference>
<evidence type="ECO:0000256" key="5">
    <source>
        <dbReference type="ARBA" id="ARBA00022741"/>
    </source>
</evidence>
<evidence type="ECO:0000256" key="2">
    <source>
        <dbReference type="ARBA" id="ARBA00012438"/>
    </source>
</evidence>
<dbReference type="Pfam" id="PF00512">
    <property type="entry name" value="HisKA"/>
    <property type="match status" value="1"/>
</dbReference>
<evidence type="ECO:0000256" key="4">
    <source>
        <dbReference type="ARBA" id="ARBA00022679"/>
    </source>
</evidence>
<keyword evidence="7" id="KW-0067">ATP-binding</keyword>
<dbReference type="SUPFAM" id="SSF55874">
    <property type="entry name" value="ATPase domain of HSP90 chaperone/DNA topoisomerase II/histidine kinase"/>
    <property type="match status" value="1"/>
</dbReference>
<dbReference type="Pfam" id="PF12833">
    <property type="entry name" value="HTH_18"/>
    <property type="match status" value="1"/>
</dbReference>
<dbReference type="InterPro" id="IPR005467">
    <property type="entry name" value="His_kinase_dom"/>
</dbReference>
<dbReference type="Gene3D" id="2.130.10.10">
    <property type="entry name" value="YVTN repeat-like/Quinoprotein amine dehydrogenase"/>
    <property type="match status" value="2"/>
</dbReference>
<dbReference type="CDD" id="cd17574">
    <property type="entry name" value="REC_OmpR"/>
    <property type="match status" value="1"/>
</dbReference>